<dbReference type="SUPFAM" id="SSF56104">
    <property type="entry name" value="SAICAR synthase-like"/>
    <property type="match status" value="1"/>
</dbReference>
<comment type="pathway">
    <text evidence="1">Purine metabolism; IMP biosynthesis via de novo pathway; 5-amino-1-(5-phospho-D-ribosyl)imidazole-4-carboxamide from 5-amino-1-(5-phospho-D-ribosyl)imidazole-4-carboxylate: step 1/2.</text>
</comment>
<evidence type="ECO:0000313" key="9">
    <source>
        <dbReference type="Proteomes" id="UP000070589"/>
    </source>
</evidence>
<dbReference type="GO" id="GO:0004639">
    <property type="term" value="F:phosphoribosylaminoimidazolesuccinocarboxamide synthase activity"/>
    <property type="evidence" value="ECO:0007669"/>
    <property type="project" value="UniProtKB-EC"/>
</dbReference>
<dbReference type="PANTHER" id="PTHR43700:SF1">
    <property type="entry name" value="PHOSPHORIBOSYLAMINOIMIDAZOLE-SUCCINOCARBOXAMIDE SYNTHASE"/>
    <property type="match status" value="1"/>
</dbReference>
<protein>
    <recommendedName>
        <fullName evidence="2">phosphoribosylaminoimidazolesuccinocarboxamide synthase</fullName>
        <ecNumber evidence="2">6.3.2.6</ecNumber>
    </recommendedName>
</protein>
<evidence type="ECO:0000256" key="2">
    <source>
        <dbReference type="ARBA" id="ARBA00012217"/>
    </source>
</evidence>
<accession>A0A133U7Z1</accession>
<dbReference type="GO" id="GO:0006189">
    <property type="term" value="P:'de novo' IMP biosynthetic process"/>
    <property type="evidence" value="ECO:0007669"/>
    <property type="project" value="UniProtKB-UniPathway"/>
</dbReference>
<dbReference type="EC" id="6.3.2.6" evidence="2"/>
<dbReference type="GO" id="GO:0005524">
    <property type="term" value="F:ATP binding"/>
    <property type="evidence" value="ECO:0007669"/>
    <property type="project" value="UniProtKB-KW"/>
</dbReference>
<keyword evidence="9" id="KW-1185">Reference proteome</keyword>
<evidence type="ECO:0000256" key="1">
    <source>
        <dbReference type="ARBA" id="ARBA00004672"/>
    </source>
</evidence>
<comment type="caution">
    <text evidence="8">The sequence shown here is derived from an EMBL/GenBank/DDBJ whole genome shotgun (WGS) entry which is preliminary data.</text>
</comment>
<evidence type="ECO:0000259" key="7">
    <source>
        <dbReference type="Pfam" id="PF01259"/>
    </source>
</evidence>
<dbReference type="Proteomes" id="UP000070589">
    <property type="component" value="Unassembled WGS sequence"/>
</dbReference>
<dbReference type="Gene3D" id="3.30.470.20">
    <property type="entry name" value="ATP-grasp fold, B domain"/>
    <property type="match status" value="1"/>
</dbReference>
<evidence type="ECO:0000313" key="8">
    <source>
        <dbReference type="EMBL" id="KXA90304.1"/>
    </source>
</evidence>
<keyword evidence="3" id="KW-0436">Ligase</keyword>
<dbReference type="PATRIC" id="fig|1698261.3.peg.999"/>
<keyword evidence="5" id="KW-0658">Purine biosynthesis</keyword>
<keyword evidence="6" id="KW-0067">ATP-binding</keyword>
<organism evidence="8 9">
    <name type="scientific">candidate division MSBL1 archaeon SCGC-AAA259D14</name>
    <dbReference type="NCBI Taxonomy" id="1698261"/>
    <lineage>
        <taxon>Archaea</taxon>
        <taxon>Methanobacteriati</taxon>
        <taxon>Methanobacteriota</taxon>
        <taxon>candidate division MSBL1</taxon>
    </lineage>
</organism>
<sequence length="337" mass="38785">MGSVKDLKVLESPSEDSVGLGVFHFSDRYSVFDWGEMPEKIDRKGMALALMGAYTFEMMEEEGIDTHYVGLRENGEIKNIDELEDPTDEMVIRLVNVLKPEFRDGSYDYSVFQNPSVNNYLLPLEVIYRNRVPVGSSIRERYSPKELGFEEDDWPEVPVSLDDPIIEASTKLEEQDRYITDEEAERISGVSLDEIYRKTEKVNEIITRRSEKTGMNHDDGKLEFLYVEGDTVVGDVAGTFDENRFTFEGLPVSKEVLRQGYKKRQGDWVEEVKEAKKMAKEKGVKDWKKLVNTSPVSLGFEELVSELYLSGANKYIGRKFFDVRELDEVVEDLKKFL</sequence>
<dbReference type="InterPro" id="IPR028923">
    <property type="entry name" value="SAICAR_synt/ADE2_N"/>
</dbReference>
<dbReference type="Pfam" id="PF01259">
    <property type="entry name" value="SAICAR_synt"/>
    <property type="match status" value="1"/>
</dbReference>
<dbReference type="AlphaFoldDB" id="A0A133U7Z1"/>
<name>A0A133U7Z1_9EURY</name>
<evidence type="ECO:0000256" key="6">
    <source>
        <dbReference type="ARBA" id="ARBA00022840"/>
    </source>
</evidence>
<dbReference type="GO" id="GO:0005737">
    <property type="term" value="C:cytoplasm"/>
    <property type="evidence" value="ECO:0007669"/>
    <property type="project" value="TreeGrafter"/>
</dbReference>
<feature type="domain" description="SAICAR synthetase/ADE2 N-terminal" evidence="7">
    <location>
        <begin position="22"/>
        <end position="273"/>
    </location>
</feature>
<dbReference type="Gene3D" id="3.30.200.20">
    <property type="entry name" value="Phosphorylase Kinase, domain 1"/>
    <property type="match status" value="1"/>
</dbReference>
<keyword evidence="4" id="KW-0547">Nucleotide-binding</keyword>
<evidence type="ECO:0000256" key="4">
    <source>
        <dbReference type="ARBA" id="ARBA00022741"/>
    </source>
</evidence>
<gene>
    <name evidence="8" type="ORF">AKJ62_01180</name>
</gene>
<evidence type="ECO:0000256" key="5">
    <source>
        <dbReference type="ARBA" id="ARBA00022755"/>
    </source>
</evidence>
<dbReference type="PANTHER" id="PTHR43700">
    <property type="entry name" value="PHOSPHORIBOSYLAMINOIMIDAZOLE-SUCCINOCARBOXAMIDE SYNTHASE"/>
    <property type="match status" value="1"/>
</dbReference>
<dbReference type="EMBL" id="LHXL01000008">
    <property type="protein sequence ID" value="KXA90304.1"/>
    <property type="molecule type" value="Genomic_DNA"/>
</dbReference>
<dbReference type="UniPathway" id="UPA00074">
    <property type="reaction ID" value="UER00131"/>
</dbReference>
<reference evidence="8 9" key="1">
    <citation type="journal article" date="2016" name="Sci. Rep.">
        <title>Metabolic traits of an uncultured archaeal lineage -MSBL1- from brine pools of the Red Sea.</title>
        <authorList>
            <person name="Mwirichia R."/>
            <person name="Alam I."/>
            <person name="Rashid M."/>
            <person name="Vinu M."/>
            <person name="Ba-Alawi W."/>
            <person name="Anthony Kamau A."/>
            <person name="Kamanda Ngugi D."/>
            <person name="Goker M."/>
            <person name="Klenk H.P."/>
            <person name="Bajic V."/>
            <person name="Stingl U."/>
        </authorList>
    </citation>
    <scope>NUCLEOTIDE SEQUENCE [LARGE SCALE GENOMIC DNA]</scope>
    <source>
        <strain evidence="8">SCGC-AAA259D14</strain>
    </source>
</reference>
<evidence type="ECO:0000256" key="3">
    <source>
        <dbReference type="ARBA" id="ARBA00022598"/>
    </source>
</evidence>
<proteinExistence type="predicted"/>